<reference evidence="3" key="2">
    <citation type="journal article" date="2019" name="bioRxiv">
        <title>Genomics, evolutionary history and diagnostics of the Alternaria alternata species group including apple and Asian pear pathotypes.</title>
        <authorList>
            <person name="Armitage A.D."/>
            <person name="Cockerton H.M."/>
            <person name="Sreenivasaprasad S."/>
            <person name="Woodhall J.W."/>
            <person name="Lane C.R."/>
            <person name="Harrison R.J."/>
            <person name="Clarkson J.P."/>
        </authorList>
    </citation>
    <scope>NUCLEOTIDE SEQUENCE</scope>
    <source>
        <strain evidence="3">FERA 1164</strain>
    </source>
</reference>
<evidence type="ECO:0000313" key="4">
    <source>
        <dbReference type="Proteomes" id="UP000292340"/>
    </source>
</evidence>
<name>A0AB37W518_9PLEO</name>
<feature type="signal peptide" evidence="2">
    <location>
        <begin position="1"/>
        <end position="19"/>
    </location>
</feature>
<proteinExistence type="predicted"/>
<evidence type="ECO:0000256" key="1">
    <source>
        <dbReference type="SAM" id="MobiDB-lite"/>
    </source>
</evidence>
<reference evidence="3" key="1">
    <citation type="submission" date="2017-10" db="EMBL/GenBank/DDBJ databases">
        <authorList>
            <person name="Armitage A.D."/>
            <person name="Barbara D.J."/>
            <person name="Woodhall J.W."/>
            <person name="Sreenivasaprasad S."/>
            <person name="Lane C.R."/>
            <person name="Clarkson J.P."/>
            <person name="Harrison R.J."/>
        </authorList>
    </citation>
    <scope>NUCLEOTIDE SEQUENCE</scope>
    <source>
        <strain evidence="3">FERA 1164</strain>
    </source>
</reference>
<feature type="region of interest" description="Disordered" evidence="1">
    <location>
        <begin position="28"/>
        <end position="49"/>
    </location>
</feature>
<sequence length="60" mass="6338">MKLVRSLPMLAALPLLAIAVPLERSSEAIPQDAGKRRATCRGSSYSSHGGTCLICELGIQ</sequence>
<evidence type="ECO:0000313" key="3">
    <source>
        <dbReference type="EMBL" id="RYN19071.1"/>
    </source>
</evidence>
<dbReference type="EMBL" id="PDXB01000045">
    <property type="protein sequence ID" value="RYN19071.1"/>
    <property type="molecule type" value="Genomic_DNA"/>
</dbReference>
<keyword evidence="2" id="KW-0732">Signal</keyword>
<feature type="chain" id="PRO_5044261793" evidence="2">
    <location>
        <begin position="20"/>
        <end position="60"/>
    </location>
</feature>
<gene>
    <name evidence="3" type="ORF">AA0115_g10908</name>
</gene>
<evidence type="ECO:0000256" key="2">
    <source>
        <dbReference type="SAM" id="SignalP"/>
    </source>
</evidence>
<comment type="caution">
    <text evidence="3">The sequence shown here is derived from an EMBL/GenBank/DDBJ whole genome shotgun (WGS) entry which is preliminary data.</text>
</comment>
<dbReference type="Proteomes" id="UP000292340">
    <property type="component" value="Unassembled WGS sequence"/>
</dbReference>
<dbReference type="AlphaFoldDB" id="A0AB37W518"/>
<accession>A0AB37W518</accession>
<protein>
    <submittedName>
        <fullName evidence="3">Uncharacterized protein</fullName>
    </submittedName>
</protein>
<organism evidence="3 4">
    <name type="scientific">Alternaria tenuissima</name>
    <dbReference type="NCBI Taxonomy" id="119927"/>
    <lineage>
        <taxon>Eukaryota</taxon>
        <taxon>Fungi</taxon>
        <taxon>Dikarya</taxon>
        <taxon>Ascomycota</taxon>
        <taxon>Pezizomycotina</taxon>
        <taxon>Dothideomycetes</taxon>
        <taxon>Pleosporomycetidae</taxon>
        <taxon>Pleosporales</taxon>
        <taxon>Pleosporineae</taxon>
        <taxon>Pleosporaceae</taxon>
        <taxon>Alternaria</taxon>
        <taxon>Alternaria sect. Alternaria</taxon>
        <taxon>Alternaria alternata complex</taxon>
    </lineage>
</organism>